<protein>
    <recommendedName>
        <fullName evidence="1">F-box domain-containing protein</fullName>
    </recommendedName>
</protein>
<proteinExistence type="predicted"/>
<dbReference type="OrthoDB" id="5296720at2759"/>
<dbReference type="InterPro" id="IPR001810">
    <property type="entry name" value="F-box_dom"/>
</dbReference>
<dbReference type="AlphaFoldDB" id="A0A8H4L360"/>
<name>A0A8H4L360_9HYPO</name>
<evidence type="ECO:0000313" key="2">
    <source>
        <dbReference type="EMBL" id="KAF4462235.1"/>
    </source>
</evidence>
<evidence type="ECO:0000259" key="1">
    <source>
        <dbReference type="Pfam" id="PF12937"/>
    </source>
</evidence>
<keyword evidence="3" id="KW-1185">Reference proteome</keyword>
<organism evidence="2 3">
    <name type="scientific">Fusarium albosuccineum</name>
    <dbReference type="NCBI Taxonomy" id="1237068"/>
    <lineage>
        <taxon>Eukaryota</taxon>
        <taxon>Fungi</taxon>
        <taxon>Dikarya</taxon>
        <taxon>Ascomycota</taxon>
        <taxon>Pezizomycotina</taxon>
        <taxon>Sordariomycetes</taxon>
        <taxon>Hypocreomycetidae</taxon>
        <taxon>Hypocreales</taxon>
        <taxon>Nectriaceae</taxon>
        <taxon>Fusarium</taxon>
        <taxon>Fusarium decemcellulare species complex</taxon>
    </lineage>
</organism>
<dbReference type="Proteomes" id="UP000554235">
    <property type="component" value="Unassembled WGS sequence"/>
</dbReference>
<sequence length="465" mass="52926">MHHLPNELIAHILRFLDSDSNLHQRLYEDPVKLSRPVHSSPNTPLKNASLVCHLWRRTVLNFLFRHVVWSFQRFYKPEGDDIPSQIEVLDFLRRNGLSRNVKSFTIFIDLPRGSGQNRYADGQFWGLLPPESCQPETPMSWNLLWSVLSQESLSTEHGGTREEMGSSSMEVDERRRKHWDNNWLWHAVFDVIDPLRITLISSADIVSSLLSRGVDLSSDWAFNSTYYVLSLSRTAHNLENQETPTELPSQKPGNGAHLPSDLFSIRAWTSLLINEGSFAPVYSTYEFFHYSAPTLLPIIFDATDPSFNIIRTNLQSLSYIATFPLSHHIADFFLPGCPPVEHLYVQLMPKSGDFWESDGLSRVNLSDLWLECDASYSLLMRQILDPVPQHGWQRLKVFETGDAPANGVWSEGVWGMGAYDAYIDGVNGWRAQSEGFFVRDAVPDVADEELESINQELDALEAMGV</sequence>
<accession>A0A8H4L360</accession>
<gene>
    <name evidence="2" type="ORF">FALBO_10952</name>
</gene>
<dbReference type="EMBL" id="JAADYS010001566">
    <property type="protein sequence ID" value="KAF4462235.1"/>
    <property type="molecule type" value="Genomic_DNA"/>
</dbReference>
<evidence type="ECO:0000313" key="3">
    <source>
        <dbReference type="Proteomes" id="UP000554235"/>
    </source>
</evidence>
<dbReference type="Pfam" id="PF12937">
    <property type="entry name" value="F-box-like"/>
    <property type="match status" value="1"/>
</dbReference>
<comment type="caution">
    <text evidence="2">The sequence shown here is derived from an EMBL/GenBank/DDBJ whole genome shotgun (WGS) entry which is preliminary data.</text>
</comment>
<reference evidence="2 3" key="1">
    <citation type="submission" date="2020-01" db="EMBL/GenBank/DDBJ databases">
        <title>Identification and distribution of gene clusters putatively required for synthesis of sphingolipid metabolism inhibitors in phylogenetically diverse species of the filamentous fungus Fusarium.</title>
        <authorList>
            <person name="Kim H.-S."/>
            <person name="Busman M."/>
            <person name="Brown D.W."/>
            <person name="Divon H."/>
            <person name="Uhlig S."/>
            <person name="Proctor R.H."/>
        </authorList>
    </citation>
    <scope>NUCLEOTIDE SEQUENCE [LARGE SCALE GENOMIC DNA]</scope>
    <source>
        <strain evidence="2 3">NRRL 20459</strain>
    </source>
</reference>
<feature type="domain" description="F-box" evidence="1">
    <location>
        <begin position="2"/>
        <end position="67"/>
    </location>
</feature>